<dbReference type="Proteomes" id="UP000008281">
    <property type="component" value="Unassembled WGS sequence"/>
</dbReference>
<dbReference type="AlphaFoldDB" id="E3MK73"/>
<dbReference type="OrthoDB" id="441329at2759"/>
<name>E3MK73_CAERE</name>
<dbReference type="HOGENOM" id="CLU_1679573_0_0_1"/>
<keyword evidence="1" id="KW-0694">RNA-binding</keyword>
<dbReference type="STRING" id="31234.E3MK73"/>
<dbReference type="EMBL" id="DS268451">
    <property type="protein sequence ID" value="EFP03848.1"/>
    <property type="molecule type" value="Genomic_DNA"/>
</dbReference>
<keyword evidence="3" id="KW-1185">Reference proteome</keyword>
<dbReference type="InterPro" id="IPR036612">
    <property type="entry name" value="KH_dom_type_1_sf"/>
</dbReference>
<evidence type="ECO:0000313" key="2">
    <source>
        <dbReference type="EMBL" id="EFP03848.1"/>
    </source>
</evidence>
<accession>E3MK73</accession>
<evidence type="ECO:0000313" key="3">
    <source>
        <dbReference type="Proteomes" id="UP000008281"/>
    </source>
</evidence>
<dbReference type="SUPFAM" id="SSF54791">
    <property type="entry name" value="Eukaryotic type KH-domain (KH-domain type I)"/>
    <property type="match status" value="1"/>
</dbReference>
<sequence length="157" mass="17739">MPNTSAGMVIGKHRTTIKLFPKHFGCQIQVFPKSVEAKAALERVVTVAHEDSAILLGAVRRVLQKVALDPHHCSEIKDEDFKDNKNSQIVRSPVKVEEIEEMKPFLCTKSEKMCFNRLKEEYMLTGEIGGCPTPVSDHPTADDIRQWAIGYEAIRKY</sequence>
<dbReference type="PROSITE" id="PS50084">
    <property type="entry name" value="KH_TYPE_1"/>
    <property type="match status" value="1"/>
</dbReference>
<gene>
    <name evidence="2" type="ORF">CRE_28808</name>
</gene>
<evidence type="ECO:0008006" key="4">
    <source>
        <dbReference type="Google" id="ProtNLM"/>
    </source>
</evidence>
<evidence type="ECO:0000256" key="1">
    <source>
        <dbReference type="PROSITE-ProRule" id="PRU00117"/>
    </source>
</evidence>
<dbReference type="GO" id="GO:0003723">
    <property type="term" value="F:RNA binding"/>
    <property type="evidence" value="ECO:0007669"/>
    <property type="project" value="UniProtKB-UniRule"/>
</dbReference>
<dbReference type="eggNOG" id="KOG2191">
    <property type="taxonomic scope" value="Eukaryota"/>
</dbReference>
<organism evidence="3">
    <name type="scientific">Caenorhabditis remanei</name>
    <name type="common">Caenorhabditis vulgaris</name>
    <dbReference type="NCBI Taxonomy" id="31234"/>
    <lineage>
        <taxon>Eukaryota</taxon>
        <taxon>Metazoa</taxon>
        <taxon>Ecdysozoa</taxon>
        <taxon>Nematoda</taxon>
        <taxon>Chromadorea</taxon>
        <taxon>Rhabditida</taxon>
        <taxon>Rhabditina</taxon>
        <taxon>Rhabditomorpha</taxon>
        <taxon>Rhabditoidea</taxon>
        <taxon>Rhabditidae</taxon>
        <taxon>Peloderinae</taxon>
        <taxon>Caenorhabditis</taxon>
    </lineage>
</organism>
<protein>
    <recommendedName>
        <fullName evidence="4">K Homology domain-containing protein</fullName>
    </recommendedName>
</protein>
<dbReference type="Gene3D" id="3.30.1370.10">
    <property type="entry name" value="K Homology domain, type 1"/>
    <property type="match status" value="1"/>
</dbReference>
<reference evidence="2" key="1">
    <citation type="submission" date="2007-07" db="EMBL/GenBank/DDBJ databases">
        <title>PCAP assembly of the Caenorhabditis remanei genome.</title>
        <authorList>
            <consortium name="The Caenorhabditis remanei Sequencing Consortium"/>
            <person name="Wilson R.K."/>
        </authorList>
    </citation>
    <scope>NUCLEOTIDE SEQUENCE [LARGE SCALE GENOMIC DNA]</scope>
    <source>
        <strain evidence="2">PB4641</strain>
    </source>
</reference>
<proteinExistence type="predicted"/>
<dbReference type="InParanoid" id="E3MK73"/>